<gene>
    <name evidence="1" type="ORF">LP422_06555</name>
</gene>
<dbReference type="EMBL" id="CP087977">
    <property type="protein sequence ID" value="UUZ45684.1"/>
    <property type="molecule type" value="Genomic_DNA"/>
</dbReference>
<organism evidence="1 2">
    <name type="scientific">Janibacter limosus</name>
    <dbReference type="NCBI Taxonomy" id="53458"/>
    <lineage>
        <taxon>Bacteria</taxon>
        <taxon>Bacillati</taxon>
        <taxon>Actinomycetota</taxon>
        <taxon>Actinomycetes</taxon>
        <taxon>Micrococcales</taxon>
        <taxon>Intrasporangiaceae</taxon>
        <taxon>Janibacter</taxon>
    </lineage>
</organism>
<evidence type="ECO:0000313" key="1">
    <source>
        <dbReference type="EMBL" id="UUZ45684.1"/>
    </source>
</evidence>
<name>A0AC61U6L3_9MICO</name>
<sequence>MATPLVTVETTDTVTTITIEQPQTRNALSLPVMEAVIDALEEVARRTDVHAVVLATAGHVFSSGHNLAEVRAADRQEQQRIFSVCSRMMLLVQQIPQPVIARVRGRRHRRRVPARGVV</sequence>
<protein>
    <submittedName>
        <fullName evidence="1">Enoyl-CoA hydratase-related protein</fullName>
    </submittedName>
</protein>
<dbReference type="Proteomes" id="UP001059663">
    <property type="component" value="Chromosome"/>
</dbReference>
<evidence type="ECO:0000313" key="2">
    <source>
        <dbReference type="Proteomes" id="UP001059663"/>
    </source>
</evidence>
<proteinExistence type="predicted"/>
<accession>A0AC61U6L3</accession>
<reference evidence="1" key="1">
    <citation type="submission" date="2021-11" db="EMBL/GenBank/DDBJ databases">
        <title>Study of the species diversity of bacterial strains isolated from a unique natural object - Shulgan-Tash cave (Bashkiria).</title>
        <authorList>
            <person name="Sazanova A.L."/>
            <person name="Chirak E.R."/>
            <person name="Safronova V.I."/>
        </authorList>
    </citation>
    <scope>NUCLEOTIDE SEQUENCE</scope>
    <source>
        <strain evidence="1">P1</strain>
    </source>
</reference>